<evidence type="ECO:0000313" key="3">
    <source>
        <dbReference type="EMBL" id="GLI68175.1"/>
    </source>
</evidence>
<keyword evidence="2" id="KW-0812">Transmembrane</keyword>
<keyword evidence="2" id="KW-0472">Membrane</keyword>
<dbReference type="SUPFAM" id="SSF56784">
    <property type="entry name" value="HAD-like"/>
    <property type="match status" value="1"/>
</dbReference>
<accession>A0ABQ5SE32</accession>
<dbReference type="EMBL" id="BSDZ01000079">
    <property type="protein sequence ID" value="GLI68175.1"/>
    <property type="molecule type" value="Genomic_DNA"/>
</dbReference>
<sequence>MQRSRHPLDEAEKDAFLMEPTPDTLQLKIQLQDDLEREREAASLSARRAFACRVVAVGFTILFVMLFCFKVFSESADQRRNFSSSCMHAVGGGNVGPRGNLLHFDPRCTEELKEYFDQAYYAEVRRVSDEAIAYFRQLVARHQQQEATPGNSRGTVIFDIDETALSNMDGFFGGSSWSRLFGRESPNRCVRPHLEYDKLEPLRLKVIGDSGQLAPVQPLRRPLCYAPPLRATLDLYNYLYDNNITVVFLTGRSEDARSETEANLANAGYGRKCGVGQPMSTNSGASIVTAAVAATRDFAPFVSTAHRRRLRQTQFGADANAGGWTTNSVNPTDPMTILSLASDKVRAAATTASTSDGTSTAATTTLATTSSSALSSGLPFAGLFSPPSAPAQRCYTELLMREVGDERLASVFKAEARARLVAEGHVLLGNIGDQFSDLVGQASAMANFKLPNPVYTLL</sequence>
<evidence type="ECO:0000256" key="2">
    <source>
        <dbReference type="SAM" id="Phobius"/>
    </source>
</evidence>
<dbReference type="PANTHER" id="PTHR31284">
    <property type="entry name" value="ACID PHOSPHATASE-LIKE PROTEIN"/>
    <property type="match status" value="1"/>
</dbReference>
<keyword evidence="2" id="KW-1133">Transmembrane helix</keyword>
<keyword evidence="1" id="KW-0732">Signal</keyword>
<evidence type="ECO:0000256" key="1">
    <source>
        <dbReference type="ARBA" id="ARBA00022729"/>
    </source>
</evidence>
<protein>
    <recommendedName>
        <fullName evidence="5">FCP1 homology domain-containing protein</fullName>
    </recommendedName>
</protein>
<evidence type="ECO:0000313" key="4">
    <source>
        <dbReference type="Proteomes" id="UP001165090"/>
    </source>
</evidence>
<evidence type="ECO:0008006" key="5">
    <source>
        <dbReference type="Google" id="ProtNLM"/>
    </source>
</evidence>
<comment type="caution">
    <text evidence="3">The sequence shown here is derived from an EMBL/GenBank/DDBJ whole genome shotgun (WGS) entry which is preliminary data.</text>
</comment>
<dbReference type="Proteomes" id="UP001165090">
    <property type="component" value="Unassembled WGS sequence"/>
</dbReference>
<dbReference type="InterPro" id="IPR005519">
    <property type="entry name" value="Acid_phosphat_B-like"/>
</dbReference>
<name>A0ABQ5SE32_9CHLO</name>
<reference evidence="3 4" key="1">
    <citation type="journal article" date="2023" name="IScience">
        <title>Expanded male sex-determining region conserved during the evolution of homothallism in the green alga Volvox.</title>
        <authorList>
            <person name="Yamamoto K."/>
            <person name="Matsuzaki R."/>
            <person name="Mahakham W."/>
            <person name="Heman W."/>
            <person name="Sekimoto H."/>
            <person name="Kawachi M."/>
            <person name="Minakuchi Y."/>
            <person name="Toyoda A."/>
            <person name="Nozaki H."/>
        </authorList>
    </citation>
    <scope>NUCLEOTIDE SEQUENCE [LARGE SCALE GENOMIC DNA]</scope>
    <source>
        <strain evidence="3 4">NIES-4468</strain>
    </source>
</reference>
<dbReference type="PANTHER" id="PTHR31284:SF10">
    <property type="entry name" value="ACID PHOSPHATASE-LIKE PROTEIN"/>
    <property type="match status" value="1"/>
</dbReference>
<organism evidence="3 4">
    <name type="scientific">Volvox africanus</name>
    <dbReference type="NCBI Taxonomy" id="51714"/>
    <lineage>
        <taxon>Eukaryota</taxon>
        <taxon>Viridiplantae</taxon>
        <taxon>Chlorophyta</taxon>
        <taxon>core chlorophytes</taxon>
        <taxon>Chlorophyceae</taxon>
        <taxon>CS clade</taxon>
        <taxon>Chlamydomonadales</taxon>
        <taxon>Volvocaceae</taxon>
        <taxon>Volvox</taxon>
    </lineage>
</organism>
<feature type="transmembrane region" description="Helical" evidence="2">
    <location>
        <begin position="50"/>
        <end position="72"/>
    </location>
</feature>
<keyword evidence="4" id="KW-1185">Reference proteome</keyword>
<proteinExistence type="predicted"/>
<dbReference type="InterPro" id="IPR036412">
    <property type="entry name" value="HAD-like_sf"/>
</dbReference>
<dbReference type="InterPro" id="IPR023214">
    <property type="entry name" value="HAD_sf"/>
</dbReference>
<gene>
    <name evidence="3" type="ORF">VaNZ11_012515</name>
</gene>
<dbReference type="Gene3D" id="3.40.50.1000">
    <property type="entry name" value="HAD superfamily/HAD-like"/>
    <property type="match status" value="1"/>
</dbReference>
<dbReference type="Pfam" id="PF03767">
    <property type="entry name" value="Acid_phosphat_B"/>
    <property type="match status" value="2"/>
</dbReference>